<name>A0A0U3MZ16_9BURK</name>
<dbReference type="EMBL" id="CP013729">
    <property type="protein sequence ID" value="ALV07124.1"/>
    <property type="molecule type" value="Genomic_DNA"/>
</dbReference>
<dbReference type="InterPro" id="IPR010732">
    <property type="entry name" value="T6SS_TssG-like"/>
</dbReference>
<evidence type="ECO:0000256" key="1">
    <source>
        <dbReference type="SAM" id="MobiDB-lite"/>
    </source>
</evidence>
<reference evidence="2 3" key="1">
    <citation type="submission" date="2015-12" db="EMBL/GenBank/DDBJ databases">
        <title>Complete genome of Roseateles depolymerans KCTC 42856.</title>
        <authorList>
            <person name="Kim K.M."/>
        </authorList>
    </citation>
    <scope>NUCLEOTIDE SEQUENCE [LARGE SCALE GENOMIC DNA]</scope>
    <source>
        <strain evidence="2 3">KCTC 42856</strain>
    </source>
</reference>
<dbReference type="STRING" id="76731.RD2015_2659"/>
<dbReference type="PANTHER" id="PTHR35564:SF4">
    <property type="entry name" value="CYTOPLASMIC PROTEIN"/>
    <property type="match status" value="1"/>
</dbReference>
<proteinExistence type="predicted"/>
<dbReference type="Pfam" id="PF06996">
    <property type="entry name" value="T6SS_TssG"/>
    <property type="match status" value="1"/>
</dbReference>
<dbReference type="RefSeq" id="WP_170156669.1">
    <property type="nucleotide sequence ID" value="NZ_CP013729.1"/>
</dbReference>
<sequence>MSASPATEGAEARVPGDGSATAEPLVDPTAFERFLDAPAQPAHDAASAETAGSAAFAASAASSHAAALQALFEDVEKRPWSHDFFALLRRIEGLSPHLPRLGRAARPSLEPIRLGEEAELDFAPAALAKLEPTGAGVPRLGVRFFGLLGPQGPLPLHLTEYARERQYQRNDPTLARFLDVFHHRLLMLFYRAWAQSQPAVQHDRPAADRYAAWLGAASGLHGGWQPKDTLPQTARLFNAGLMGSRSRHPEGLAKILSQHFQVAVRIDPHVPQWLPLEPEERTRLGFARNRGERIGLTPAALGRSTTVGTKIWDRQYRFRVVIGPLTREQYDRFLPDGSAWRPLNDWIRQYVGHSLRWEIQPVLERRAVPQATLGNQLRLGYTSWAGRTGRAMPASDRGDLRLRPWSIPPSRPDRRPHNTTMRPPREEMGEPS</sequence>
<evidence type="ECO:0000313" key="3">
    <source>
        <dbReference type="Proteomes" id="UP000060699"/>
    </source>
</evidence>
<dbReference type="NCBIfam" id="TIGR03347">
    <property type="entry name" value="VI_chp_1"/>
    <property type="match status" value="1"/>
</dbReference>
<evidence type="ECO:0000313" key="2">
    <source>
        <dbReference type="EMBL" id="ALV07124.1"/>
    </source>
</evidence>
<feature type="region of interest" description="Disordered" evidence="1">
    <location>
        <begin position="388"/>
        <end position="432"/>
    </location>
</feature>
<dbReference type="PANTHER" id="PTHR35564">
    <property type="match status" value="1"/>
</dbReference>
<dbReference type="Proteomes" id="UP000060699">
    <property type="component" value="Chromosome"/>
</dbReference>
<dbReference type="PATRIC" id="fig|76731.3.peg.2722"/>
<accession>A0A0U3MZ16</accession>
<dbReference type="AlphaFoldDB" id="A0A0U3MZ16"/>
<feature type="region of interest" description="Disordered" evidence="1">
    <location>
        <begin position="1"/>
        <end position="23"/>
    </location>
</feature>
<organism evidence="2 3">
    <name type="scientific">Roseateles depolymerans</name>
    <dbReference type="NCBI Taxonomy" id="76731"/>
    <lineage>
        <taxon>Bacteria</taxon>
        <taxon>Pseudomonadati</taxon>
        <taxon>Pseudomonadota</taxon>
        <taxon>Betaproteobacteria</taxon>
        <taxon>Burkholderiales</taxon>
        <taxon>Sphaerotilaceae</taxon>
        <taxon>Roseateles</taxon>
    </lineage>
</organism>
<gene>
    <name evidence="2" type="ORF">RD2015_2659</name>
</gene>
<keyword evidence="3" id="KW-1185">Reference proteome</keyword>
<protein>
    <submittedName>
        <fullName evidence="2">Type VI secretion protein</fullName>
    </submittedName>
</protein>
<dbReference type="KEGG" id="rdp:RD2015_2659"/>
<feature type="compositionally biased region" description="Basic and acidic residues" evidence="1">
    <location>
        <begin position="423"/>
        <end position="432"/>
    </location>
</feature>